<evidence type="ECO:0000256" key="6">
    <source>
        <dbReference type="ARBA" id="ARBA00038166"/>
    </source>
</evidence>
<dbReference type="OrthoDB" id="294541at2759"/>
<sequence length="556" mass="61301">MARDSDSSTYPPSIGLIYVFNLIVGTGALTLPAAFANAGWIISLCVILALSAISYMTLTFVVESMAAANAIVRNKRAKLLSKKESMERLNSGQDDSDSSASSSPTKSLLERVKVRKKRSSHRNPSIYTAIMQSEDEDHLQSSAINGTSDMVLLSPQNYLEECDIQETIEMGKLASMFFNSAGSVLFFVCITIYLYGDLAIYGAAVGKSLRDTACTYFPIDVPCNETLNGTVACWEGYDLSRDNAYRLFLSIFVTVIGAFGFFNVQKTLFLQILTGIVRWTAFIAMIVLACIRLLSSPKEDQGHPSVANVNGLPNLFGACVYSFMCHHSLPSLLTPISPKRGLYKLLALDYILIAGFYLLLGLTGIFAFPHLEDLYTLNFVPNRCPHGPSGNLTATVLAVVVPEEAVSMAQQIMFYFLTLFPVFTLSTSFPIITITLRNNLKQLFLRKDEADHCFFVRRLLFPLLALIPPTVLAIVTSDISFLVGITGSYAGAGVQYVIPALLAFYARRELKKEFPQDQVRNVFASPFKHVCFILFVLLWAGASIGFVTYNHVMADK</sequence>
<keyword evidence="2 8" id="KW-0812">Transmembrane</keyword>
<dbReference type="PANTHER" id="PTHR16189">
    <property type="entry name" value="TRANSMEMBRANE PROTEIN 104-RELATED"/>
    <property type="match status" value="1"/>
</dbReference>
<feature type="transmembrane region" description="Helical" evidence="8">
    <location>
        <begin position="12"/>
        <end position="35"/>
    </location>
</feature>
<feature type="transmembrane region" description="Helical" evidence="8">
    <location>
        <begin position="455"/>
        <end position="475"/>
    </location>
</feature>
<keyword evidence="5" id="KW-0325">Glycoprotein</keyword>
<evidence type="ECO:0000256" key="8">
    <source>
        <dbReference type="SAM" id="Phobius"/>
    </source>
</evidence>
<feature type="transmembrane region" description="Helical" evidence="8">
    <location>
        <begin position="244"/>
        <end position="264"/>
    </location>
</feature>
<comment type="subcellular location">
    <subcellularLocation>
        <location evidence="1">Membrane</location>
        <topology evidence="1">Multi-pass membrane protein</topology>
    </subcellularLocation>
</comment>
<feature type="transmembrane region" description="Helical" evidence="8">
    <location>
        <begin position="276"/>
        <end position="295"/>
    </location>
</feature>
<evidence type="ECO:0000256" key="4">
    <source>
        <dbReference type="ARBA" id="ARBA00023136"/>
    </source>
</evidence>
<dbReference type="PANTHER" id="PTHR16189:SF0">
    <property type="entry name" value="TRANSMEMBRANE PROTEIN 104"/>
    <property type="match status" value="1"/>
</dbReference>
<evidence type="ECO:0000256" key="7">
    <source>
        <dbReference type="SAM" id="MobiDB-lite"/>
    </source>
</evidence>
<feature type="transmembrane region" description="Helical" evidence="8">
    <location>
        <begin position="41"/>
        <end position="72"/>
    </location>
</feature>
<dbReference type="EMBL" id="GDIQ01038876">
    <property type="protein sequence ID" value="JAN55861.1"/>
    <property type="molecule type" value="Transcribed_RNA"/>
</dbReference>
<evidence type="ECO:0000256" key="5">
    <source>
        <dbReference type="ARBA" id="ARBA00023180"/>
    </source>
</evidence>
<evidence type="ECO:0000313" key="9">
    <source>
        <dbReference type="EMBL" id="JAN55861.1"/>
    </source>
</evidence>
<accession>A0A0P5JV25</accession>
<feature type="transmembrane region" description="Helical" evidence="8">
    <location>
        <begin position="176"/>
        <end position="196"/>
    </location>
</feature>
<feature type="transmembrane region" description="Helical" evidence="8">
    <location>
        <begin position="527"/>
        <end position="549"/>
    </location>
</feature>
<feature type="transmembrane region" description="Helical" evidence="8">
    <location>
        <begin position="345"/>
        <end position="368"/>
    </location>
</feature>
<reference evidence="9" key="1">
    <citation type="submission" date="2015-10" db="EMBL/GenBank/DDBJ databases">
        <title>EvidentialGene: Evidence-directed Construction of Complete mRNA Transcriptomes without Genomes.</title>
        <authorList>
            <person name="Gilbert D.G."/>
        </authorList>
    </citation>
    <scope>NUCLEOTIDE SEQUENCE</scope>
</reference>
<feature type="transmembrane region" description="Helical" evidence="8">
    <location>
        <begin position="481"/>
        <end position="506"/>
    </location>
</feature>
<dbReference type="AlphaFoldDB" id="A0A0P5JV25"/>
<dbReference type="InterPro" id="IPR013057">
    <property type="entry name" value="AA_transpt_TM"/>
</dbReference>
<comment type="similarity">
    <text evidence="6">Belongs to the TMEM104 family.</text>
</comment>
<protein>
    <submittedName>
        <fullName evidence="9">Transmembrane protein</fullName>
    </submittedName>
</protein>
<dbReference type="GO" id="GO:0016020">
    <property type="term" value="C:membrane"/>
    <property type="evidence" value="ECO:0007669"/>
    <property type="project" value="UniProtKB-SubCell"/>
</dbReference>
<keyword evidence="4 8" id="KW-0472">Membrane</keyword>
<evidence type="ECO:0000256" key="3">
    <source>
        <dbReference type="ARBA" id="ARBA00022989"/>
    </source>
</evidence>
<keyword evidence="3 8" id="KW-1133">Transmembrane helix</keyword>
<feature type="region of interest" description="Disordered" evidence="7">
    <location>
        <begin position="83"/>
        <end position="107"/>
    </location>
</feature>
<dbReference type="Pfam" id="PF01490">
    <property type="entry name" value="Aa_trans"/>
    <property type="match status" value="2"/>
</dbReference>
<organism evidence="9">
    <name type="scientific">Daphnia magna</name>
    <dbReference type="NCBI Taxonomy" id="35525"/>
    <lineage>
        <taxon>Eukaryota</taxon>
        <taxon>Metazoa</taxon>
        <taxon>Ecdysozoa</taxon>
        <taxon>Arthropoda</taxon>
        <taxon>Crustacea</taxon>
        <taxon>Branchiopoda</taxon>
        <taxon>Diplostraca</taxon>
        <taxon>Cladocera</taxon>
        <taxon>Anomopoda</taxon>
        <taxon>Daphniidae</taxon>
        <taxon>Daphnia</taxon>
    </lineage>
</organism>
<evidence type="ECO:0000256" key="2">
    <source>
        <dbReference type="ARBA" id="ARBA00022692"/>
    </source>
</evidence>
<evidence type="ECO:0000256" key="1">
    <source>
        <dbReference type="ARBA" id="ARBA00004141"/>
    </source>
</evidence>
<proteinExistence type="inferred from homology"/>
<feature type="transmembrane region" description="Helical" evidence="8">
    <location>
        <begin position="412"/>
        <end position="434"/>
    </location>
</feature>
<name>A0A0P5JV25_9CRUS</name>
<feature type="transmembrane region" description="Helical" evidence="8">
    <location>
        <begin position="315"/>
        <end position="333"/>
    </location>
</feature>